<proteinExistence type="predicted"/>
<protein>
    <submittedName>
        <fullName evidence="2">Uncharacterized protein</fullName>
    </submittedName>
</protein>
<dbReference type="SUPFAM" id="SSF52266">
    <property type="entry name" value="SGNH hydrolase"/>
    <property type="match status" value="1"/>
</dbReference>
<dbReference type="EMBL" id="JAAGNN010000026">
    <property type="protein sequence ID" value="KAF4072134.1"/>
    <property type="molecule type" value="Genomic_DNA"/>
</dbReference>
<name>A0A7J5ZN99_AMEME</name>
<evidence type="ECO:0000313" key="2">
    <source>
        <dbReference type="EMBL" id="KAF4072134.1"/>
    </source>
</evidence>
<sequence>MSTISSLLSADEDSLELHMVLLELEDVEKQIRGLLDQQAQLQEQRTALETMSATAYTSKVSTHRGISTPSPSAPCVSLCRDRAPRTFPAVVSVTPAPTHLVPWVNQRRKAWAVPLARTSPPPVFEIPTRNRFAPLRQTRPNAVIVRDSIVRNVRVASSKGKVHTHCFSGARVLDVAAHVSRILKKDERIGAVVLHVGTNDTRLRQSEVLKRDFSSLIETV</sequence>
<feature type="coiled-coil region" evidence="1">
    <location>
        <begin position="17"/>
        <end position="51"/>
    </location>
</feature>
<comment type="caution">
    <text evidence="2">The sequence shown here is derived from an EMBL/GenBank/DDBJ whole genome shotgun (WGS) entry which is preliminary data.</text>
</comment>
<dbReference type="Proteomes" id="UP000593565">
    <property type="component" value="Unassembled WGS sequence"/>
</dbReference>
<accession>A0A7J5ZN99</accession>
<dbReference type="AlphaFoldDB" id="A0A7J5ZN99"/>
<organism evidence="2 3">
    <name type="scientific">Ameiurus melas</name>
    <name type="common">Black bullhead</name>
    <name type="synonym">Silurus melas</name>
    <dbReference type="NCBI Taxonomy" id="219545"/>
    <lineage>
        <taxon>Eukaryota</taxon>
        <taxon>Metazoa</taxon>
        <taxon>Chordata</taxon>
        <taxon>Craniata</taxon>
        <taxon>Vertebrata</taxon>
        <taxon>Euteleostomi</taxon>
        <taxon>Actinopterygii</taxon>
        <taxon>Neopterygii</taxon>
        <taxon>Teleostei</taxon>
        <taxon>Ostariophysi</taxon>
        <taxon>Siluriformes</taxon>
        <taxon>Ictaluridae</taxon>
        <taxon>Ameiurus</taxon>
    </lineage>
</organism>
<gene>
    <name evidence="2" type="ORF">AMELA_G00270870</name>
</gene>
<dbReference type="Gene3D" id="3.40.50.12690">
    <property type="match status" value="1"/>
</dbReference>
<reference evidence="2 3" key="1">
    <citation type="submission" date="2020-02" db="EMBL/GenBank/DDBJ databases">
        <title>A chromosome-scale genome assembly of the black bullhead catfish (Ameiurus melas).</title>
        <authorList>
            <person name="Wen M."/>
            <person name="Zham M."/>
            <person name="Cabau C."/>
            <person name="Klopp C."/>
            <person name="Donnadieu C."/>
            <person name="Roques C."/>
            <person name="Bouchez O."/>
            <person name="Lampietro C."/>
            <person name="Jouanno E."/>
            <person name="Herpin A."/>
            <person name="Louis A."/>
            <person name="Berthelot C."/>
            <person name="Parey E."/>
            <person name="Roest-Crollius H."/>
            <person name="Braasch I."/>
            <person name="Postlethwait J."/>
            <person name="Robinson-Rechavi M."/>
            <person name="Echchiki A."/>
            <person name="Begum T."/>
            <person name="Montfort J."/>
            <person name="Schartl M."/>
            <person name="Bobe J."/>
            <person name="Guiguen Y."/>
        </authorList>
    </citation>
    <scope>NUCLEOTIDE SEQUENCE [LARGE SCALE GENOMIC DNA]</scope>
    <source>
        <strain evidence="2">M_S1</strain>
        <tissue evidence="2">Blood</tissue>
    </source>
</reference>
<evidence type="ECO:0000256" key="1">
    <source>
        <dbReference type="SAM" id="Coils"/>
    </source>
</evidence>
<keyword evidence="3" id="KW-1185">Reference proteome</keyword>
<evidence type="ECO:0000313" key="3">
    <source>
        <dbReference type="Proteomes" id="UP000593565"/>
    </source>
</evidence>
<keyword evidence="1" id="KW-0175">Coiled coil</keyword>